<dbReference type="PANTHER" id="PTHR42678">
    <property type="entry name" value="AMIDASE"/>
    <property type="match status" value="1"/>
</dbReference>
<reference evidence="2 3" key="1">
    <citation type="submission" date="2015-08" db="EMBL/GenBank/DDBJ databases">
        <title>The complete genome sequence of Bacillus beveridgei MLTeJB.</title>
        <authorList>
            <person name="Hanson T.E."/>
            <person name="Mesa C."/>
            <person name="Basesman S.M."/>
            <person name="Oremland R.S."/>
        </authorList>
    </citation>
    <scope>NUCLEOTIDE SEQUENCE [LARGE SCALE GENOMIC DNA]</scope>
    <source>
        <strain evidence="2 3">MLTeJB</strain>
    </source>
</reference>
<dbReference type="EMBL" id="CP012502">
    <property type="protein sequence ID" value="AOM83514.1"/>
    <property type="molecule type" value="Genomic_DNA"/>
</dbReference>
<dbReference type="KEGG" id="bbev:BBEV_2156"/>
<dbReference type="Proteomes" id="UP000094463">
    <property type="component" value="Chromosome"/>
</dbReference>
<dbReference type="InterPro" id="IPR036928">
    <property type="entry name" value="AS_sf"/>
</dbReference>
<proteinExistence type="predicted"/>
<dbReference type="RefSeq" id="WP_069365486.1">
    <property type="nucleotide sequence ID" value="NZ_CP012502.1"/>
</dbReference>
<protein>
    <submittedName>
        <fullName evidence="2">Glutamyl-tRNA(Gln) amidotransferase subunit A 2</fullName>
    </submittedName>
</protein>
<accession>A0A1D7QWW5</accession>
<dbReference type="PANTHER" id="PTHR42678:SF34">
    <property type="entry name" value="OS04G0183300 PROTEIN"/>
    <property type="match status" value="1"/>
</dbReference>
<organism evidence="2 3">
    <name type="scientific">Salisediminibacterium beveridgei</name>
    <dbReference type="NCBI Taxonomy" id="632773"/>
    <lineage>
        <taxon>Bacteria</taxon>
        <taxon>Bacillati</taxon>
        <taxon>Bacillota</taxon>
        <taxon>Bacilli</taxon>
        <taxon>Bacillales</taxon>
        <taxon>Bacillaceae</taxon>
        <taxon>Salisediminibacterium</taxon>
    </lineage>
</organism>
<sequence>MAFNSDAYLQNQITKQYVEPPHSSEQVDLYGEPFDMDEALMKRITASDIAGLQKMVKEEMATYEDIAKAFYNQVLLHHDSRAVITLNQAVISEARKLDYLERHDPLYGIPVLVKDNIATTEMPTTGGAVYLKDFMPKQDAAIIKRLKAKGALILGKTNLSEWANFMTTKSANGYSAVGGQAKNPYGSFDVGGSSAGSGVAVAKRMSPVAIGTETAGSVIYPASQNGIVGLKPTLTTVPQEGIIPVAKSHDTAGPMANTVRDCYYLLAGMETLDGLLADRRLPLSKYTFGFLEDEALKDVYRGEDEAVLADFRQRMAKTGAGVQGITVAPEAHRLNIVDVLKYEFNEGVKAFFKESSQPATLKDVVAFNLEDEKNRSPHGQDLLVESSTQTFTASEIEEQVAHNQAVAKAALDEAFQHVDVLVTISNYATTLYATSGYPALTLPGYKRETGEPVGITLIGKAKSDMDLLHVGELIEEEVLRFS</sequence>
<evidence type="ECO:0000313" key="2">
    <source>
        <dbReference type="EMBL" id="AOM83514.1"/>
    </source>
</evidence>
<dbReference type="GO" id="GO:0016740">
    <property type="term" value="F:transferase activity"/>
    <property type="evidence" value="ECO:0007669"/>
    <property type="project" value="UniProtKB-KW"/>
</dbReference>
<name>A0A1D7QWW5_9BACI</name>
<evidence type="ECO:0000259" key="1">
    <source>
        <dbReference type="Pfam" id="PF01425"/>
    </source>
</evidence>
<dbReference type="STRING" id="632773.BBEV_2156"/>
<gene>
    <name evidence="2" type="primary">gatA-1</name>
    <name evidence="2" type="ORF">BBEV_2156</name>
</gene>
<feature type="domain" description="Amidase" evidence="1">
    <location>
        <begin position="81"/>
        <end position="423"/>
    </location>
</feature>
<dbReference type="Gene3D" id="3.90.1300.10">
    <property type="entry name" value="Amidase signature (AS) domain"/>
    <property type="match status" value="1"/>
</dbReference>
<dbReference type="Pfam" id="PF01425">
    <property type="entry name" value="Amidase"/>
    <property type="match status" value="1"/>
</dbReference>
<dbReference type="AlphaFoldDB" id="A0A1D7QWW5"/>
<dbReference type="InterPro" id="IPR023631">
    <property type="entry name" value="Amidase_dom"/>
</dbReference>
<evidence type="ECO:0000313" key="3">
    <source>
        <dbReference type="Proteomes" id="UP000094463"/>
    </source>
</evidence>
<dbReference type="SUPFAM" id="SSF75304">
    <property type="entry name" value="Amidase signature (AS) enzymes"/>
    <property type="match status" value="1"/>
</dbReference>
<keyword evidence="2" id="KW-0808">Transferase</keyword>
<keyword evidence="3" id="KW-1185">Reference proteome</keyword>